<dbReference type="Proteomes" id="UP000245283">
    <property type="component" value="Unassembled WGS sequence"/>
</dbReference>
<dbReference type="RefSeq" id="WP_109092366.1">
    <property type="nucleotide sequence ID" value="NZ_QETB01000001.1"/>
</dbReference>
<evidence type="ECO:0000256" key="5">
    <source>
        <dbReference type="SAM" id="MobiDB-lite"/>
    </source>
</evidence>
<name>A0A2V1KD03_9ACTO</name>
<dbReference type="GO" id="GO:0009007">
    <property type="term" value="F:site-specific DNA-methyltransferase (adenine-specific) activity"/>
    <property type="evidence" value="ECO:0007669"/>
    <property type="project" value="UniProtKB-EC"/>
</dbReference>
<keyword evidence="4" id="KW-0680">Restriction system</keyword>
<dbReference type="GO" id="GO:0008170">
    <property type="term" value="F:N-methyltransferase activity"/>
    <property type="evidence" value="ECO:0007669"/>
    <property type="project" value="InterPro"/>
</dbReference>
<keyword evidence="1 8" id="KW-0489">Methyltransferase</keyword>
<dbReference type="AlphaFoldDB" id="A0A2V1KD03"/>
<reference evidence="9" key="1">
    <citation type="submission" date="2018-05" db="EMBL/GenBank/DDBJ databases">
        <authorList>
            <person name="Li Y."/>
        </authorList>
    </citation>
    <scope>NUCLEOTIDE SEQUENCE [LARGE SCALE GENOMIC DNA]</scope>
    <source>
        <strain evidence="9">sk1b4</strain>
    </source>
</reference>
<evidence type="ECO:0000259" key="6">
    <source>
        <dbReference type="Pfam" id="PF02384"/>
    </source>
</evidence>
<evidence type="ECO:0000256" key="1">
    <source>
        <dbReference type="ARBA" id="ARBA00022603"/>
    </source>
</evidence>
<dbReference type="PROSITE" id="PS00092">
    <property type="entry name" value="N6_MTASE"/>
    <property type="match status" value="1"/>
</dbReference>
<evidence type="ECO:0000256" key="2">
    <source>
        <dbReference type="ARBA" id="ARBA00022679"/>
    </source>
</evidence>
<dbReference type="InterPro" id="IPR029063">
    <property type="entry name" value="SAM-dependent_MTases_sf"/>
</dbReference>
<dbReference type="InterPro" id="IPR002052">
    <property type="entry name" value="DNA_methylase_N6_adenine_CS"/>
</dbReference>
<dbReference type="GO" id="GO:0032259">
    <property type="term" value="P:methylation"/>
    <property type="evidence" value="ECO:0007669"/>
    <property type="project" value="UniProtKB-KW"/>
</dbReference>
<protein>
    <submittedName>
        <fullName evidence="8">SAM-dependent methyltransferase</fullName>
    </submittedName>
</protein>
<keyword evidence="3" id="KW-0949">S-adenosyl-L-methionine</keyword>
<sequence length="569" mass="61590">MSSEVTDTSKRKARGAFFTPAPVAGFMVSWAVRDSRDQVLDPSCGDAAFLVPAVRRLAELGATSPTVHGVEIHGQTAKQAESLVGEAGGCGLIETRDFFNFGTTEAGPFDAVVGNPPYIRYQGFSGTARAAALRASLQAGVNLSALSSSWAPFVVHASRFLKPGGRLAFVLPAELLSVNYAGPIRRFLLENFGDVQLTLFEHQVFPEAQADVVLLLADQFGGHTESAKVRQVRDEWALQEGAAEDDDAPTAWSPHTPAEKWTDLFLSPAAADVVSRGRDVGAFASLDTWGRTRLGAVTGSNKYFTLSPAKVQELGISRRDLVRISPPGSKHLRGLALTSAKIAELGESGKAVWLFRPSSQPSPGAMAYIGHGHDLGIDQAYKCRVRTPWYQVPVLPAPDLFLTCMNADTPRLTTNSAGVLHLNSVHGVYLEEGLQLLGRELLPLASLNSLTLLNAETTGRSYGGGILKIEPREADRWMMPSPQLVQRHSAELRKIKRSVLAKLNRGKLLEAVEQVDGVLLAGLFSPEEIGAIRSARQRISDRRIMRGRHNGRTNGIHQDAGMEVLRSDR</sequence>
<comment type="caution">
    <text evidence="8">The sequence shown here is derived from an EMBL/GenBank/DDBJ whole genome shotgun (WGS) entry which is preliminary data.</text>
</comment>
<feature type="domain" description="Type II methyltransferase M.Eco57I C-terminal" evidence="7">
    <location>
        <begin position="259"/>
        <end position="520"/>
    </location>
</feature>
<dbReference type="InterPro" id="IPR054520">
    <property type="entry name" value="M_Eco57I_C"/>
</dbReference>
<accession>A0A2V1KD03</accession>
<dbReference type="PRINTS" id="PR00507">
    <property type="entry name" value="N12N6MTFRASE"/>
</dbReference>
<evidence type="ECO:0000256" key="4">
    <source>
        <dbReference type="ARBA" id="ARBA00022747"/>
    </source>
</evidence>
<keyword evidence="2 8" id="KW-0808">Transferase</keyword>
<dbReference type="PANTHER" id="PTHR33841:SF5">
    <property type="entry name" value="DNA METHYLASE (MODIFICATION METHYLASE) (METHYLTRANSFERASE)-RELATED"/>
    <property type="match status" value="1"/>
</dbReference>
<dbReference type="EMBL" id="QETB01000001">
    <property type="protein sequence ID" value="PWF26864.1"/>
    <property type="molecule type" value="Genomic_DNA"/>
</dbReference>
<dbReference type="OrthoDB" id="32195at2"/>
<evidence type="ECO:0000313" key="9">
    <source>
        <dbReference type="Proteomes" id="UP000245283"/>
    </source>
</evidence>
<dbReference type="InterPro" id="IPR003356">
    <property type="entry name" value="DNA_methylase_A-5"/>
</dbReference>
<dbReference type="InterPro" id="IPR050953">
    <property type="entry name" value="N4_N6_ade-DNA_methylase"/>
</dbReference>
<dbReference type="Pfam" id="PF02384">
    <property type="entry name" value="N6_Mtase"/>
    <property type="match status" value="1"/>
</dbReference>
<dbReference type="SUPFAM" id="SSF53335">
    <property type="entry name" value="S-adenosyl-L-methionine-dependent methyltransferases"/>
    <property type="match status" value="1"/>
</dbReference>
<organism evidence="8 9">
    <name type="scientific">Ancrocorticia populi</name>
    <dbReference type="NCBI Taxonomy" id="2175228"/>
    <lineage>
        <taxon>Bacteria</taxon>
        <taxon>Bacillati</taxon>
        <taxon>Actinomycetota</taxon>
        <taxon>Actinomycetes</taxon>
        <taxon>Actinomycetales</taxon>
        <taxon>Actinomycetaceae</taxon>
        <taxon>Ancrocorticia</taxon>
    </lineage>
</organism>
<dbReference type="PANTHER" id="PTHR33841">
    <property type="entry name" value="DNA METHYLTRANSFERASE YEEA-RELATED"/>
    <property type="match status" value="1"/>
</dbReference>
<evidence type="ECO:0000256" key="3">
    <source>
        <dbReference type="ARBA" id="ARBA00022691"/>
    </source>
</evidence>
<proteinExistence type="predicted"/>
<evidence type="ECO:0000259" key="7">
    <source>
        <dbReference type="Pfam" id="PF22837"/>
    </source>
</evidence>
<evidence type="ECO:0000313" key="8">
    <source>
        <dbReference type="EMBL" id="PWF26864.1"/>
    </source>
</evidence>
<dbReference type="Gene3D" id="3.40.50.150">
    <property type="entry name" value="Vaccinia Virus protein VP39"/>
    <property type="match status" value="1"/>
</dbReference>
<dbReference type="GO" id="GO:0009307">
    <property type="term" value="P:DNA restriction-modification system"/>
    <property type="evidence" value="ECO:0007669"/>
    <property type="project" value="UniProtKB-KW"/>
</dbReference>
<gene>
    <name evidence="8" type="ORF">DD236_00090</name>
</gene>
<feature type="region of interest" description="Disordered" evidence="5">
    <location>
        <begin position="548"/>
        <end position="569"/>
    </location>
</feature>
<dbReference type="GO" id="GO:0003677">
    <property type="term" value="F:DNA binding"/>
    <property type="evidence" value="ECO:0007669"/>
    <property type="project" value="InterPro"/>
</dbReference>
<feature type="domain" description="DNA methylase adenine-specific" evidence="6">
    <location>
        <begin position="9"/>
        <end position="192"/>
    </location>
</feature>
<dbReference type="Pfam" id="PF22837">
    <property type="entry name" value="M_Eco57I_C"/>
    <property type="match status" value="1"/>
</dbReference>
<keyword evidence="9" id="KW-1185">Reference proteome</keyword>